<dbReference type="GO" id="GO:0005886">
    <property type="term" value="C:plasma membrane"/>
    <property type="evidence" value="ECO:0007669"/>
    <property type="project" value="UniProtKB-SubCell"/>
</dbReference>
<dbReference type="GO" id="GO:0017038">
    <property type="term" value="P:protein import"/>
    <property type="evidence" value="ECO:0007669"/>
    <property type="project" value="TreeGrafter"/>
</dbReference>
<evidence type="ECO:0000256" key="7">
    <source>
        <dbReference type="ARBA" id="ARBA00022989"/>
    </source>
</evidence>
<protein>
    <recommendedName>
        <fullName evidence="10">MotA/TolQ/ExbB proton channel domain-containing protein</fullName>
    </recommendedName>
</protein>
<evidence type="ECO:0000256" key="2">
    <source>
        <dbReference type="ARBA" id="ARBA00010442"/>
    </source>
</evidence>
<gene>
    <name evidence="11" type="ORF">S01H1_50982</name>
</gene>
<dbReference type="PANTHER" id="PTHR30625:SF15">
    <property type="entry name" value="BIOPOLYMER TRANSPORT PROTEIN EXBB"/>
    <property type="match status" value="1"/>
</dbReference>
<feature type="non-terminal residue" evidence="11">
    <location>
        <position position="1"/>
    </location>
</feature>
<evidence type="ECO:0000256" key="4">
    <source>
        <dbReference type="ARBA" id="ARBA00022475"/>
    </source>
</evidence>
<keyword evidence="4" id="KW-1003">Cell membrane</keyword>
<comment type="subcellular location">
    <subcellularLocation>
        <location evidence="1">Cell membrane</location>
        <topology evidence="1">Multi-pass membrane protein</topology>
    </subcellularLocation>
</comment>
<dbReference type="InterPro" id="IPR050790">
    <property type="entry name" value="ExbB/TolQ_transport"/>
</dbReference>
<dbReference type="AlphaFoldDB" id="X0W8F3"/>
<accession>X0W8F3</accession>
<keyword evidence="7 9" id="KW-1133">Transmembrane helix</keyword>
<dbReference type="PANTHER" id="PTHR30625">
    <property type="entry name" value="PROTEIN TOLQ"/>
    <property type="match status" value="1"/>
</dbReference>
<evidence type="ECO:0000256" key="9">
    <source>
        <dbReference type="SAM" id="Phobius"/>
    </source>
</evidence>
<evidence type="ECO:0000256" key="1">
    <source>
        <dbReference type="ARBA" id="ARBA00004651"/>
    </source>
</evidence>
<proteinExistence type="inferred from homology"/>
<evidence type="ECO:0000256" key="5">
    <source>
        <dbReference type="ARBA" id="ARBA00022692"/>
    </source>
</evidence>
<keyword evidence="3" id="KW-0813">Transport</keyword>
<evidence type="ECO:0000313" key="11">
    <source>
        <dbReference type="EMBL" id="GAG19502.1"/>
    </source>
</evidence>
<keyword evidence="6" id="KW-0653">Protein transport</keyword>
<feature type="transmembrane region" description="Helical" evidence="9">
    <location>
        <begin position="72"/>
        <end position="96"/>
    </location>
</feature>
<evidence type="ECO:0000256" key="8">
    <source>
        <dbReference type="ARBA" id="ARBA00023136"/>
    </source>
</evidence>
<evidence type="ECO:0000256" key="6">
    <source>
        <dbReference type="ARBA" id="ARBA00022927"/>
    </source>
</evidence>
<keyword evidence="5 9" id="KW-0812">Transmembrane</keyword>
<dbReference type="Pfam" id="PF01618">
    <property type="entry name" value="MotA_ExbB"/>
    <property type="match status" value="1"/>
</dbReference>
<comment type="similarity">
    <text evidence="2">Belongs to the ExbB/TolQ family.</text>
</comment>
<reference evidence="11" key="1">
    <citation type="journal article" date="2014" name="Front. Microbiol.">
        <title>High frequency of phylogenetically diverse reductive dehalogenase-homologous genes in deep subseafloor sedimentary metagenomes.</title>
        <authorList>
            <person name="Kawai M."/>
            <person name="Futagami T."/>
            <person name="Toyoda A."/>
            <person name="Takaki Y."/>
            <person name="Nishi S."/>
            <person name="Hori S."/>
            <person name="Arai W."/>
            <person name="Tsubouchi T."/>
            <person name="Morono Y."/>
            <person name="Uchiyama I."/>
            <person name="Ito T."/>
            <person name="Fujiyama A."/>
            <person name="Inagaki F."/>
            <person name="Takami H."/>
        </authorList>
    </citation>
    <scope>NUCLEOTIDE SEQUENCE</scope>
    <source>
        <strain evidence="11">Expedition CK06-06</strain>
    </source>
</reference>
<sequence length="120" mass="12480">VINPKQVIRDAILDAASLETPKLERSLSALGTIATLSPLLGLLGTVTGNIRAFGVLGQFGGVGDPGLLARGIAEALITTAAGIIVAVPAIIFYNYLVTKVNHIILRLENRVNELVLLLGG</sequence>
<evidence type="ECO:0000256" key="3">
    <source>
        <dbReference type="ARBA" id="ARBA00022448"/>
    </source>
</evidence>
<name>X0W8F3_9ZZZZ</name>
<evidence type="ECO:0000259" key="10">
    <source>
        <dbReference type="Pfam" id="PF01618"/>
    </source>
</evidence>
<feature type="transmembrane region" description="Helical" evidence="9">
    <location>
        <begin position="27"/>
        <end position="52"/>
    </location>
</feature>
<keyword evidence="8 9" id="KW-0472">Membrane</keyword>
<comment type="caution">
    <text evidence="11">The sequence shown here is derived from an EMBL/GenBank/DDBJ whole genome shotgun (WGS) entry which is preliminary data.</text>
</comment>
<dbReference type="EMBL" id="BARS01032877">
    <property type="protein sequence ID" value="GAG19502.1"/>
    <property type="molecule type" value="Genomic_DNA"/>
</dbReference>
<organism evidence="11">
    <name type="scientific">marine sediment metagenome</name>
    <dbReference type="NCBI Taxonomy" id="412755"/>
    <lineage>
        <taxon>unclassified sequences</taxon>
        <taxon>metagenomes</taxon>
        <taxon>ecological metagenomes</taxon>
    </lineage>
</organism>
<feature type="domain" description="MotA/TolQ/ExbB proton channel" evidence="10">
    <location>
        <begin position="5"/>
        <end position="108"/>
    </location>
</feature>
<dbReference type="InterPro" id="IPR002898">
    <property type="entry name" value="MotA_ExbB_proton_chnl"/>
</dbReference>